<keyword evidence="4" id="KW-1185">Reference proteome</keyword>
<reference evidence="2 3" key="3">
    <citation type="submission" date="2019-11" db="EMBL/GenBank/DDBJ databases">
        <title>Type strains purchased from KCTC, JCM and DSMZ.</title>
        <authorList>
            <person name="Lu H."/>
        </authorList>
    </citation>
    <scope>NUCLEOTIDE SEQUENCE [LARGE SCALE GENOMIC DNA]</scope>
    <source>
        <strain evidence="2 3">KCTC 52429</strain>
    </source>
</reference>
<evidence type="ECO:0000313" key="1">
    <source>
        <dbReference type="EMBL" id="GGB99202.1"/>
    </source>
</evidence>
<organism evidence="2 3">
    <name type="scientific">Pseudoduganella buxea</name>
    <dbReference type="NCBI Taxonomy" id="1949069"/>
    <lineage>
        <taxon>Bacteria</taxon>
        <taxon>Pseudomonadati</taxon>
        <taxon>Pseudomonadota</taxon>
        <taxon>Betaproteobacteria</taxon>
        <taxon>Burkholderiales</taxon>
        <taxon>Oxalobacteraceae</taxon>
        <taxon>Telluria group</taxon>
        <taxon>Pseudoduganella</taxon>
    </lineage>
</organism>
<evidence type="ECO:0000313" key="2">
    <source>
        <dbReference type="EMBL" id="MTV55704.1"/>
    </source>
</evidence>
<accession>A0A6I3T2S8</accession>
<reference evidence="1" key="1">
    <citation type="journal article" date="2014" name="Int. J. Syst. Evol. Microbiol.">
        <title>Complete genome of a new Firmicutes species belonging to the dominant human colonic microbiota ('Ruminococcus bicirculans') reveals two chromosomes and a selective capacity to utilize plant glucans.</title>
        <authorList>
            <consortium name="NISC Comparative Sequencing Program"/>
            <person name="Wegmann U."/>
            <person name="Louis P."/>
            <person name="Goesmann A."/>
            <person name="Henrissat B."/>
            <person name="Duncan S.H."/>
            <person name="Flint H.J."/>
        </authorList>
    </citation>
    <scope>NUCLEOTIDE SEQUENCE</scope>
    <source>
        <strain evidence="1">CGMCC 1.15931</strain>
    </source>
</reference>
<dbReference type="OrthoDB" id="262743at2"/>
<dbReference type="EMBL" id="BMKG01000008">
    <property type="protein sequence ID" value="GGB99202.1"/>
    <property type="molecule type" value="Genomic_DNA"/>
</dbReference>
<evidence type="ECO:0000313" key="3">
    <source>
        <dbReference type="Proteomes" id="UP000430634"/>
    </source>
</evidence>
<comment type="caution">
    <text evidence="2">The sequence shown here is derived from an EMBL/GenBank/DDBJ whole genome shotgun (WGS) entry which is preliminary data.</text>
</comment>
<evidence type="ECO:0000313" key="4">
    <source>
        <dbReference type="Proteomes" id="UP000622638"/>
    </source>
</evidence>
<dbReference type="AlphaFoldDB" id="A0A6I3T2S8"/>
<name>A0A6I3T2S8_9BURK</name>
<reference evidence="4" key="2">
    <citation type="journal article" date="2019" name="Int. J. Syst. Evol. Microbiol.">
        <title>The Global Catalogue of Microorganisms (GCM) 10K type strain sequencing project: providing services to taxonomists for standard genome sequencing and annotation.</title>
        <authorList>
            <consortium name="The Broad Institute Genomics Platform"/>
            <consortium name="The Broad Institute Genome Sequencing Center for Infectious Disease"/>
            <person name="Wu L."/>
            <person name="Ma J."/>
        </authorList>
    </citation>
    <scope>NUCLEOTIDE SEQUENCE [LARGE SCALE GENOMIC DNA]</scope>
    <source>
        <strain evidence="4">CGMCC 1.15931</strain>
    </source>
</reference>
<sequence length="190" mass="21355">MNIAVIAWGSLLWKPGPVKLASHWHPGGPPLPLEFARVSEDTPELALVLSEGATPCPTYWAWLDTRDLQEARAMLREREKITPSRPDWIGTVPAIDGGGTDEGIAAWMRARHIDAVVWTALPPRFEGRDGRMPSPREALEWLDQRTGEDRLAAERYVRRTPAHVDTAYRRLIEARLGWHAAADAHVTCMR</sequence>
<dbReference type="Proteomes" id="UP000430634">
    <property type="component" value="Unassembled WGS sequence"/>
</dbReference>
<dbReference type="RefSeq" id="WP_155472965.1">
    <property type="nucleotide sequence ID" value="NZ_BMKG01000008.1"/>
</dbReference>
<gene>
    <name evidence="1" type="ORF">GCM10011572_21440</name>
    <name evidence="2" type="ORF">GM672_23550</name>
</gene>
<proteinExistence type="predicted"/>
<dbReference type="EMBL" id="WNKZ01000098">
    <property type="protein sequence ID" value="MTV55704.1"/>
    <property type="molecule type" value="Genomic_DNA"/>
</dbReference>
<dbReference type="Proteomes" id="UP000622638">
    <property type="component" value="Unassembled WGS sequence"/>
</dbReference>
<protein>
    <submittedName>
        <fullName evidence="2">Uncharacterized protein</fullName>
    </submittedName>
</protein>
<reference evidence="1" key="4">
    <citation type="submission" date="2024-05" db="EMBL/GenBank/DDBJ databases">
        <authorList>
            <person name="Sun Q."/>
            <person name="Zhou Y."/>
        </authorList>
    </citation>
    <scope>NUCLEOTIDE SEQUENCE</scope>
    <source>
        <strain evidence="1">CGMCC 1.15931</strain>
    </source>
</reference>